<protein>
    <submittedName>
        <fullName evidence="3">Plasmid pRiA4b ORF-3 family protein</fullName>
    </submittedName>
</protein>
<dbReference type="InterPro" id="IPR012912">
    <property type="entry name" value="Plasmid_pRiA4b_Orf3-like"/>
</dbReference>
<feature type="compositionally biased region" description="Basic and acidic residues" evidence="1">
    <location>
        <begin position="160"/>
        <end position="171"/>
    </location>
</feature>
<dbReference type="SUPFAM" id="SSF159941">
    <property type="entry name" value="MM3350-like"/>
    <property type="match status" value="1"/>
</dbReference>
<feature type="region of interest" description="Disordered" evidence="1">
    <location>
        <begin position="111"/>
        <end position="171"/>
    </location>
</feature>
<reference evidence="3" key="1">
    <citation type="submission" date="2019-09" db="EMBL/GenBank/DDBJ databases">
        <title>Characterisation of the sponge microbiome using genome-centric metagenomics.</title>
        <authorList>
            <person name="Engelberts J.P."/>
            <person name="Robbins S.J."/>
            <person name="De Goeij J.M."/>
            <person name="Aranda M."/>
            <person name="Bell S.C."/>
            <person name="Webster N.S."/>
        </authorList>
    </citation>
    <scope>NUCLEOTIDE SEQUENCE</scope>
    <source>
        <strain evidence="3">SB0664_bin_43</strain>
    </source>
</reference>
<comment type="caution">
    <text evidence="3">The sequence shown here is derived from an EMBL/GenBank/DDBJ whole genome shotgun (WGS) entry which is preliminary data.</text>
</comment>
<dbReference type="InterPro" id="IPR024047">
    <property type="entry name" value="MM3350-like_sf"/>
</dbReference>
<proteinExistence type="predicted"/>
<dbReference type="PANTHER" id="PTHR41878">
    <property type="entry name" value="LEXA REPRESSOR-RELATED"/>
    <property type="match status" value="1"/>
</dbReference>
<evidence type="ECO:0000256" key="1">
    <source>
        <dbReference type="SAM" id="MobiDB-lite"/>
    </source>
</evidence>
<feature type="domain" description="Plasmid pRiA4b Orf3-like" evidence="2">
    <location>
        <begin position="15"/>
        <end position="69"/>
    </location>
</feature>
<organism evidence="3">
    <name type="scientific">Boseongicola sp. SB0664_bin_43</name>
    <dbReference type="NCBI Taxonomy" id="2604844"/>
    <lineage>
        <taxon>Bacteria</taxon>
        <taxon>Pseudomonadati</taxon>
        <taxon>Pseudomonadota</taxon>
        <taxon>Alphaproteobacteria</taxon>
        <taxon>Rhodobacterales</taxon>
        <taxon>Paracoccaceae</taxon>
        <taxon>Boseongicola</taxon>
    </lineage>
</organism>
<accession>A0A6B0XWJ7</accession>
<evidence type="ECO:0000259" key="2">
    <source>
        <dbReference type="Pfam" id="PF07929"/>
    </source>
</evidence>
<dbReference type="PANTHER" id="PTHR41878:SF1">
    <property type="entry name" value="TNPR PROTEIN"/>
    <property type="match status" value="1"/>
</dbReference>
<evidence type="ECO:0000313" key="3">
    <source>
        <dbReference type="EMBL" id="MXY33054.1"/>
    </source>
</evidence>
<sequence>MTDARTAPGTGSAFLQLKVRLLGISPMIWRRVLVPDAMSLHELDGVLQVAMGWEAIHLFQFSVRCVVYAGPCLHGQPVDVPLSYFLFRRNAKFRYVFPVVAQGRGVGGKRRKCDAGRTLQPGDSAGSAVGRRGVPGNPAMTLNHAEINGPGRRGIQHAPEPAKEGGCRSRW</sequence>
<name>A0A6B0XWJ7_9RHOB</name>
<dbReference type="AlphaFoldDB" id="A0A6B0XWJ7"/>
<dbReference type="EMBL" id="VXRY01000113">
    <property type="protein sequence ID" value="MXY33054.1"/>
    <property type="molecule type" value="Genomic_DNA"/>
</dbReference>
<gene>
    <name evidence="3" type="ORF">F4Y60_02995</name>
</gene>
<dbReference type="Gene3D" id="3.10.290.30">
    <property type="entry name" value="MM3350-like"/>
    <property type="match status" value="1"/>
</dbReference>
<dbReference type="Pfam" id="PF07929">
    <property type="entry name" value="PRiA4_ORF3"/>
    <property type="match status" value="1"/>
</dbReference>